<dbReference type="OrthoDB" id="48317at2759"/>
<dbReference type="EMBL" id="CADCXU010017607">
    <property type="protein sequence ID" value="CAB0006357.1"/>
    <property type="molecule type" value="Genomic_DNA"/>
</dbReference>
<dbReference type="InterPro" id="IPR036291">
    <property type="entry name" value="NAD(P)-bd_dom_sf"/>
</dbReference>
<dbReference type="InterPro" id="IPR002364">
    <property type="entry name" value="Quin_OxRdtase/zeta-crystal_CS"/>
</dbReference>
<reference evidence="2 3" key="1">
    <citation type="submission" date="2020-02" db="EMBL/GenBank/DDBJ databases">
        <authorList>
            <person name="Ferguson B K."/>
        </authorList>
    </citation>
    <scope>NUCLEOTIDE SEQUENCE [LARGE SCALE GENOMIC DNA]</scope>
</reference>
<evidence type="ECO:0000313" key="3">
    <source>
        <dbReference type="Proteomes" id="UP000479000"/>
    </source>
</evidence>
<dbReference type="SUPFAM" id="SSF51735">
    <property type="entry name" value="NAD(P)-binding Rossmann-fold domains"/>
    <property type="match status" value="1"/>
</dbReference>
<name>A0A6H5GQM4_9HEMI</name>
<organism evidence="2 3">
    <name type="scientific">Nesidiocoris tenuis</name>
    <dbReference type="NCBI Taxonomy" id="355587"/>
    <lineage>
        <taxon>Eukaryota</taxon>
        <taxon>Metazoa</taxon>
        <taxon>Ecdysozoa</taxon>
        <taxon>Arthropoda</taxon>
        <taxon>Hexapoda</taxon>
        <taxon>Insecta</taxon>
        <taxon>Pterygota</taxon>
        <taxon>Neoptera</taxon>
        <taxon>Paraneoptera</taxon>
        <taxon>Hemiptera</taxon>
        <taxon>Heteroptera</taxon>
        <taxon>Panheteroptera</taxon>
        <taxon>Cimicomorpha</taxon>
        <taxon>Miridae</taxon>
        <taxon>Dicyphina</taxon>
        <taxon>Nesidiocoris</taxon>
    </lineage>
</organism>
<feature type="region of interest" description="Disordered" evidence="1">
    <location>
        <begin position="64"/>
        <end position="98"/>
    </location>
</feature>
<feature type="non-terminal residue" evidence="2">
    <location>
        <position position="377"/>
    </location>
</feature>
<evidence type="ECO:0000313" key="2">
    <source>
        <dbReference type="EMBL" id="CAB0006357.1"/>
    </source>
</evidence>
<feature type="region of interest" description="Disordered" evidence="1">
    <location>
        <begin position="337"/>
        <end position="377"/>
    </location>
</feature>
<sequence length="377" mass="42539">MTAWSALKVTGDIFLRGPSGMRALVIGGSGGVGTIAIQLLKNWGVEISDCEAGISAEEGVRAEGGAGETIRAQARKTERRSKSAETRRRRQKPPARFESRPIEHCQIDKCRQEMTILRIRRAAQLVALLMKNSLRISSSQKNELKLLFRCSFAIQKLVVESRKFVNLIGRDYKVRDYSYVLYCFLKKNLYTSQSKRKKGIITTKSREIFSCVLISAVNYRFQKIDQIALPVCTLRNGHPLRQIGPQPCTKIVCNPNYFLRYHLLYDFFSWCVAVVIGLLAGALAEEDKPVKRQVPVGHRFALVNADGPRVDPRQLGFDPQQEIDPRQIVDPRQYAIDPRQLGPLHHPRQPVFPFGVDPRQLQGLGPQPIPGDPSQQQ</sequence>
<protein>
    <submittedName>
        <fullName evidence="2">Uncharacterized protein</fullName>
    </submittedName>
</protein>
<proteinExistence type="predicted"/>
<dbReference type="PROSITE" id="PS01162">
    <property type="entry name" value="QOR_ZETA_CRYSTAL"/>
    <property type="match status" value="1"/>
</dbReference>
<evidence type="ECO:0000256" key="1">
    <source>
        <dbReference type="SAM" id="MobiDB-lite"/>
    </source>
</evidence>
<keyword evidence="3" id="KW-1185">Reference proteome</keyword>
<dbReference type="AlphaFoldDB" id="A0A6H5GQM4"/>
<gene>
    <name evidence="2" type="ORF">NTEN_LOCUS11834</name>
</gene>
<accession>A0A6H5GQM4</accession>
<dbReference type="Proteomes" id="UP000479000">
    <property type="component" value="Unassembled WGS sequence"/>
</dbReference>
<dbReference type="GO" id="GO:0008270">
    <property type="term" value="F:zinc ion binding"/>
    <property type="evidence" value="ECO:0007669"/>
    <property type="project" value="InterPro"/>
</dbReference>
<dbReference type="GO" id="GO:0016491">
    <property type="term" value="F:oxidoreductase activity"/>
    <property type="evidence" value="ECO:0007669"/>
    <property type="project" value="InterPro"/>
</dbReference>
<dbReference type="Gene3D" id="3.40.50.720">
    <property type="entry name" value="NAD(P)-binding Rossmann-like Domain"/>
    <property type="match status" value="1"/>
</dbReference>